<evidence type="ECO:0000313" key="2">
    <source>
        <dbReference type="Proteomes" id="UP001152795"/>
    </source>
</evidence>
<dbReference type="EMBL" id="CACRXK020017173">
    <property type="protein sequence ID" value="CAB4030841.1"/>
    <property type="molecule type" value="Genomic_DNA"/>
</dbReference>
<evidence type="ECO:0000313" key="1">
    <source>
        <dbReference type="EMBL" id="CAB4030841.1"/>
    </source>
</evidence>
<gene>
    <name evidence="1" type="ORF">PACLA_8A047142</name>
</gene>
<protein>
    <submittedName>
        <fullName evidence="1">Uncharacterized protein</fullName>
    </submittedName>
</protein>
<sequence length="83" mass="9323">MRLGEPLPDDSHAIYIQNINQVHFDVVEDVSQVLVQNITAAISAQNFNLGKPSILKSQARRNFSTCMSTLEERLLSKNLKPLD</sequence>
<organism evidence="1 2">
    <name type="scientific">Paramuricea clavata</name>
    <name type="common">Red gorgonian</name>
    <name type="synonym">Violescent sea-whip</name>
    <dbReference type="NCBI Taxonomy" id="317549"/>
    <lineage>
        <taxon>Eukaryota</taxon>
        <taxon>Metazoa</taxon>
        <taxon>Cnidaria</taxon>
        <taxon>Anthozoa</taxon>
        <taxon>Octocorallia</taxon>
        <taxon>Malacalcyonacea</taxon>
        <taxon>Plexauridae</taxon>
        <taxon>Paramuricea</taxon>
    </lineage>
</organism>
<dbReference type="Proteomes" id="UP001152795">
    <property type="component" value="Unassembled WGS sequence"/>
</dbReference>
<name>A0A7D9JIX3_PARCT</name>
<accession>A0A7D9JIX3</accession>
<feature type="non-terminal residue" evidence="1">
    <location>
        <position position="83"/>
    </location>
</feature>
<keyword evidence="2" id="KW-1185">Reference proteome</keyword>
<reference evidence="1" key="1">
    <citation type="submission" date="2020-04" db="EMBL/GenBank/DDBJ databases">
        <authorList>
            <person name="Alioto T."/>
            <person name="Alioto T."/>
            <person name="Gomez Garrido J."/>
        </authorList>
    </citation>
    <scope>NUCLEOTIDE SEQUENCE</scope>
    <source>
        <strain evidence="1">A484AB</strain>
    </source>
</reference>
<dbReference type="AlphaFoldDB" id="A0A7D9JIX3"/>
<proteinExistence type="predicted"/>
<comment type="caution">
    <text evidence="1">The sequence shown here is derived from an EMBL/GenBank/DDBJ whole genome shotgun (WGS) entry which is preliminary data.</text>
</comment>